<evidence type="ECO:0000256" key="3">
    <source>
        <dbReference type="ARBA" id="ARBA00022729"/>
    </source>
</evidence>
<evidence type="ECO:0000256" key="1">
    <source>
        <dbReference type="ARBA" id="ARBA00005791"/>
    </source>
</evidence>
<keyword evidence="8" id="KW-1185">Reference proteome</keyword>
<dbReference type="InterPro" id="IPR050824">
    <property type="entry name" value="Thiol_disulfide_DsbA"/>
</dbReference>
<dbReference type="PANTHER" id="PTHR35891">
    <property type="entry name" value="THIOL:DISULFIDE INTERCHANGE PROTEIN DSBA"/>
    <property type="match status" value="1"/>
</dbReference>
<comment type="caution">
    <text evidence="7">The sequence shown here is derived from an EMBL/GenBank/DDBJ whole genome shotgun (WGS) entry which is preliminary data.</text>
</comment>
<gene>
    <name evidence="7" type="ORF">B1806_06505</name>
</gene>
<dbReference type="Pfam" id="PF01323">
    <property type="entry name" value="DSBA"/>
    <property type="match status" value="1"/>
</dbReference>
<dbReference type="AlphaFoldDB" id="A0A4S3KPQ5"/>
<organism evidence="7 8">
    <name type="scientific">Metallibacterium scheffleri</name>
    <dbReference type="NCBI Taxonomy" id="993689"/>
    <lineage>
        <taxon>Bacteria</taxon>
        <taxon>Pseudomonadati</taxon>
        <taxon>Pseudomonadota</taxon>
        <taxon>Gammaproteobacteria</taxon>
        <taxon>Lysobacterales</taxon>
        <taxon>Rhodanobacteraceae</taxon>
        <taxon>Metallibacterium</taxon>
    </lineage>
</organism>
<dbReference type="STRING" id="993689.GCA_002077135_00430"/>
<comment type="similarity">
    <text evidence="1">Belongs to the thioredoxin family. DsbA subfamily.</text>
</comment>
<dbReference type="OrthoDB" id="9784896at2"/>
<evidence type="ECO:0000256" key="4">
    <source>
        <dbReference type="ARBA" id="ARBA00023157"/>
    </source>
</evidence>
<dbReference type="CDD" id="cd03019">
    <property type="entry name" value="DsbA_DsbA"/>
    <property type="match status" value="1"/>
</dbReference>
<accession>A0A4S3KPQ5</accession>
<evidence type="ECO:0000313" key="8">
    <source>
        <dbReference type="Proteomes" id="UP000307749"/>
    </source>
</evidence>
<evidence type="ECO:0000256" key="2">
    <source>
        <dbReference type="ARBA" id="ARBA00013831"/>
    </source>
</evidence>
<dbReference type="InterPro" id="IPR001853">
    <property type="entry name" value="DSBA-like_thioredoxin_dom"/>
</dbReference>
<sequence>MWLRPAAWRKPRNWCITWRRKKPPRCTCNSEDVSMKHVRIKPAAFALCRRLLLAACVLLAGVTQAALAQVGGPSMVMYQPGVAYKTITPAQPLNPAARRIQVIEVFSYACPHCFEFQPYAGQLRKSLPADAEFVRLPAVFWPEWEPFARAFFAAQKLGVADKANQALFDALWVKHEPLHSLEQLAGFYARYGIQPAEFLKVARSAAVSAQMQRAMRLEQAWGVNGTPAIVVDGALRSGEVQSYQQLVDVARFMVQQAQAARAGKRAP</sequence>
<dbReference type="EMBL" id="MWQO01000020">
    <property type="protein sequence ID" value="THD10876.1"/>
    <property type="molecule type" value="Genomic_DNA"/>
</dbReference>
<proteinExistence type="inferred from homology"/>
<protein>
    <recommendedName>
        <fullName evidence="2">Thiol:disulfide interchange protein DsbA</fullName>
    </recommendedName>
</protein>
<dbReference type="Proteomes" id="UP000307749">
    <property type="component" value="Unassembled WGS sequence"/>
</dbReference>
<dbReference type="InterPro" id="IPR023205">
    <property type="entry name" value="DsbA/DsbL"/>
</dbReference>
<dbReference type="GO" id="GO:0016491">
    <property type="term" value="F:oxidoreductase activity"/>
    <property type="evidence" value="ECO:0007669"/>
    <property type="project" value="InterPro"/>
</dbReference>
<dbReference type="Gene3D" id="3.40.30.10">
    <property type="entry name" value="Glutaredoxin"/>
    <property type="match status" value="1"/>
</dbReference>
<keyword evidence="3" id="KW-0732">Signal</keyword>
<evidence type="ECO:0000259" key="6">
    <source>
        <dbReference type="Pfam" id="PF01323"/>
    </source>
</evidence>
<reference evidence="7 8" key="1">
    <citation type="submission" date="2017-02" db="EMBL/GenBank/DDBJ databases">
        <title>Whole genome sequencing of Metallibacterium scheffleri DSM 24874 (T).</title>
        <authorList>
            <person name="Kumar S."/>
            <person name="Patil P."/>
            <person name="Patil P.B."/>
        </authorList>
    </citation>
    <scope>NUCLEOTIDE SEQUENCE [LARGE SCALE GENOMIC DNA]</scope>
    <source>
        <strain evidence="7 8">DSM 24874</strain>
    </source>
</reference>
<evidence type="ECO:0000313" key="7">
    <source>
        <dbReference type="EMBL" id="THD10876.1"/>
    </source>
</evidence>
<dbReference type="InterPro" id="IPR036249">
    <property type="entry name" value="Thioredoxin-like_sf"/>
</dbReference>
<feature type="domain" description="DSBA-like thioredoxin" evidence="6">
    <location>
        <begin position="145"/>
        <end position="238"/>
    </location>
</feature>
<keyword evidence="5" id="KW-0676">Redox-active center</keyword>
<dbReference type="PANTHER" id="PTHR35891:SF2">
    <property type="entry name" value="THIOL:DISULFIDE INTERCHANGE PROTEIN DSBA"/>
    <property type="match status" value="1"/>
</dbReference>
<dbReference type="SUPFAM" id="SSF52833">
    <property type="entry name" value="Thioredoxin-like"/>
    <property type="match status" value="1"/>
</dbReference>
<keyword evidence="4" id="KW-1015">Disulfide bond</keyword>
<name>A0A4S3KPQ5_9GAMM</name>
<evidence type="ECO:0000256" key="5">
    <source>
        <dbReference type="ARBA" id="ARBA00023284"/>
    </source>
</evidence>